<evidence type="ECO:0000256" key="1">
    <source>
        <dbReference type="ARBA" id="ARBA00010587"/>
    </source>
</evidence>
<keyword evidence="4" id="KW-0408">Iron</keyword>
<keyword evidence="3" id="KW-0479">Metal-binding</keyword>
<gene>
    <name evidence="5" type="ORF">CU669_11860</name>
</gene>
<dbReference type="Gene3D" id="1.20.120.50">
    <property type="entry name" value="Hemerythrin-like"/>
    <property type="match status" value="2"/>
</dbReference>
<evidence type="ECO:0000313" key="6">
    <source>
        <dbReference type="Proteomes" id="UP000251075"/>
    </source>
</evidence>
<dbReference type="Proteomes" id="UP000251075">
    <property type="component" value="Unassembled WGS sequence"/>
</dbReference>
<evidence type="ECO:0000313" key="5">
    <source>
        <dbReference type="EMBL" id="RAU21668.1"/>
    </source>
</evidence>
<dbReference type="GO" id="GO:0046872">
    <property type="term" value="F:metal ion binding"/>
    <property type="evidence" value="ECO:0007669"/>
    <property type="project" value="UniProtKB-KW"/>
</dbReference>
<dbReference type="GO" id="GO:0005344">
    <property type="term" value="F:oxygen carrier activity"/>
    <property type="evidence" value="ECO:0007669"/>
    <property type="project" value="UniProtKB-KW"/>
</dbReference>
<dbReference type="InterPro" id="IPR016131">
    <property type="entry name" value="Haemerythrin_Fe_BS"/>
</dbReference>
<evidence type="ECO:0000256" key="4">
    <source>
        <dbReference type="ARBA" id="ARBA00023004"/>
    </source>
</evidence>
<protein>
    <recommendedName>
        <fullName evidence="7">Hemerythrin-like domain-containing protein</fullName>
    </recommendedName>
</protein>
<proteinExistence type="inferred from homology"/>
<dbReference type="AlphaFoldDB" id="A0A364NX57"/>
<evidence type="ECO:0008006" key="7">
    <source>
        <dbReference type="Google" id="ProtNLM"/>
    </source>
</evidence>
<sequence length="298" mass="34362">MVRPRRQVGCRVTRQVSWLSLMLTYYALFLLHQQSSLERTMSPKVLRAIGHAAMDAQHLLLMDLVQKIVTTLREGRSDEEFITSCIEFKEALATHFSAEETALKDASYSKYKEHAEKHSEIINSISTSIEALKLVTSTSTKFSIVNEIEDCLYNHEIVDDCDYSGIAHNIPESYCWDDTLSVGIEWIDSQHKNLFSMAKVLGEYVRAENWKLAQFVYARIIDHIKKHFDDEELHIGHIGADLLSHRRSHLHALVALNDMWDGDHSDILKKVEEFIYHWLRQHIINDDQADLAGNISQK</sequence>
<reference evidence="5 6" key="1">
    <citation type="submission" date="2017-11" db="EMBL/GenBank/DDBJ databases">
        <title>Draft genome sequence of magnetotactic bacterium Magnetospirillum kuznetsovii LBB-42.</title>
        <authorList>
            <person name="Grouzdev D.S."/>
            <person name="Rysina M.S."/>
            <person name="Baslerov R.V."/>
            <person name="Koziaeva V."/>
        </authorList>
    </citation>
    <scope>NUCLEOTIDE SEQUENCE [LARGE SCALE GENOMIC DNA]</scope>
    <source>
        <strain evidence="5 6">LBB-42</strain>
    </source>
</reference>
<dbReference type="PROSITE" id="PS00550">
    <property type="entry name" value="HEMERYTHRINS"/>
    <property type="match status" value="1"/>
</dbReference>
<dbReference type="CDD" id="cd12107">
    <property type="entry name" value="Hemerythrin"/>
    <property type="match status" value="2"/>
</dbReference>
<dbReference type="InterPro" id="IPR035938">
    <property type="entry name" value="Hemerythrin-like_sf"/>
</dbReference>
<keyword evidence="6" id="KW-1185">Reference proteome</keyword>
<evidence type="ECO:0000256" key="2">
    <source>
        <dbReference type="ARBA" id="ARBA00022621"/>
    </source>
</evidence>
<organism evidence="5 6">
    <name type="scientific">Paramagnetospirillum kuznetsovii</name>
    <dbReference type="NCBI Taxonomy" id="2053833"/>
    <lineage>
        <taxon>Bacteria</taxon>
        <taxon>Pseudomonadati</taxon>
        <taxon>Pseudomonadota</taxon>
        <taxon>Alphaproteobacteria</taxon>
        <taxon>Rhodospirillales</taxon>
        <taxon>Magnetospirillaceae</taxon>
        <taxon>Paramagnetospirillum</taxon>
    </lineage>
</organism>
<dbReference type="PANTHER" id="PTHR37164:SF1">
    <property type="entry name" value="BACTERIOHEMERYTHRIN"/>
    <property type="match status" value="1"/>
</dbReference>
<dbReference type="PANTHER" id="PTHR37164">
    <property type="entry name" value="BACTERIOHEMERYTHRIN"/>
    <property type="match status" value="1"/>
</dbReference>
<dbReference type="OrthoDB" id="9774644at2"/>
<dbReference type="EMBL" id="PGTO01000008">
    <property type="protein sequence ID" value="RAU21668.1"/>
    <property type="molecule type" value="Genomic_DNA"/>
</dbReference>
<name>A0A364NX57_9PROT</name>
<dbReference type="SUPFAM" id="SSF47188">
    <property type="entry name" value="Hemerythrin-like"/>
    <property type="match status" value="2"/>
</dbReference>
<keyword evidence="2" id="KW-0813">Transport</keyword>
<comment type="similarity">
    <text evidence="1">Belongs to the hemerythrin family.</text>
</comment>
<dbReference type="InterPro" id="IPR012827">
    <property type="entry name" value="Hemerythrin_metal-bd"/>
</dbReference>
<comment type="caution">
    <text evidence="5">The sequence shown here is derived from an EMBL/GenBank/DDBJ whole genome shotgun (WGS) entry which is preliminary data.</text>
</comment>
<keyword evidence="2" id="KW-0561">Oxygen transport</keyword>
<dbReference type="NCBIfam" id="TIGR02481">
    <property type="entry name" value="hemeryth_dom"/>
    <property type="match status" value="2"/>
</dbReference>
<evidence type="ECO:0000256" key="3">
    <source>
        <dbReference type="ARBA" id="ARBA00022723"/>
    </source>
</evidence>
<dbReference type="InterPro" id="IPR050669">
    <property type="entry name" value="Hemerythrin"/>
</dbReference>
<accession>A0A364NX57</accession>